<evidence type="ECO:0000313" key="3">
    <source>
        <dbReference type="Proteomes" id="UP000244090"/>
    </source>
</evidence>
<dbReference type="Pfam" id="PF13858">
    <property type="entry name" value="DUF4199"/>
    <property type="match status" value="1"/>
</dbReference>
<feature type="transmembrane region" description="Helical" evidence="1">
    <location>
        <begin position="112"/>
        <end position="134"/>
    </location>
</feature>
<gene>
    <name evidence="2" type="ORF">C8N46_10728</name>
</gene>
<protein>
    <submittedName>
        <fullName evidence="2">Uncharacterized protein DUF4199</fullName>
    </submittedName>
</protein>
<comment type="caution">
    <text evidence="2">The sequence shown here is derived from an EMBL/GenBank/DDBJ whole genome shotgun (WGS) entry which is preliminary data.</text>
</comment>
<reference evidence="2 3" key="1">
    <citation type="submission" date="2018-04" db="EMBL/GenBank/DDBJ databases">
        <title>Genomic Encyclopedia of Archaeal and Bacterial Type Strains, Phase II (KMG-II): from individual species to whole genera.</title>
        <authorList>
            <person name="Goeker M."/>
        </authorList>
    </citation>
    <scope>NUCLEOTIDE SEQUENCE [LARGE SCALE GENOMIC DNA]</scope>
    <source>
        <strain evidence="2 3">DSM 25731</strain>
    </source>
</reference>
<feature type="transmembrane region" description="Helical" evidence="1">
    <location>
        <begin position="5"/>
        <end position="27"/>
    </location>
</feature>
<feature type="transmembrane region" description="Helical" evidence="1">
    <location>
        <begin position="71"/>
        <end position="92"/>
    </location>
</feature>
<feature type="transmembrane region" description="Helical" evidence="1">
    <location>
        <begin position="33"/>
        <end position="50"/>
    </location>
</feature>
<proteinExistence type="predicted"/>
<dbReference type="Proteomes" id="UP000244090">
    <property type="component" value="Unassembled WGS sequence"/>
</dbReference>
<dbReference type="EMBL" id="QBKT01000007">
    <property type="protein sequence ID" value="PTX60022.1"/>
    <property type="molecule type" value="Genomic_DNA"/>
</dbReference>
<dbReference type="RefSeq" id="WP_108115649.1">
    <property type="nucleotide sequence ID" value="NZ_QBKT01000007.1"/>
</dbReference>
<accession>A0A2T6BVE2</accession>
<sequence length="149" mass="16942">MEKKIIKYGVFIAFGLILYFLIVRMFGLHENPWLRLLNGAIVALGIYKVIKDVKKESGVNFNYFEGFKAGIISGFIATLVFTFFMAIYIFHIDVEFGEKIMAMSLGSVSREPGLLLFIILIEGFASTVVLSLLFMQKFKPSWNINNKLP</sequence>
<evidence type="ECO:0000256" key="1">
    <source>
        <dbReference type="SAM" id="Phobius"/>
    </source>
</evidence>
<dbReference type="OrthoDB" id="1450060at2"/>
<name>A0A2T6BVE2_9FLAO</name>
<keyword evidence="3" id="KW-1185">Reference proteome</keyword>
<dbReference type="InterPro" id="IPR025250">
    <property type="entry name" value="DUF4199"/>
</dbReference>
<keyword evidence="1" id="KW-0472">Membrane</keyword>
<organism evidence="2 3">
    <name type="scientific">Kordia periserrulae</name>
    <dbReference type="NCBI Taxonomy" id="701523"/>
    <lineage>
        <taxon>Bacteria</taxon>
        <taxon>Pseudomonadati</taxon>
        <taxon>Bacteroidota</taxon>
        <taxon>Flavobacteriia</taxon>
        <taxon>Flavobacteriales</taxon>
        <taxon>Flavobacteriaceae</taxon>
        <taxon>Kordia</taxon>
    </lineage>
</organism>
<evidence type="ECO:0000313" key="2">
    <source>
        <dbReference type="EMBL" id="PTX60022.1"/>
    </source>
</evidence>
<dbReference type="AlphaFoldDB" id="A0A2T6BVE2"/>
<keyword evidence="1" id="KW-1133">Transmembrane helix</keyword>
<keyword evidence="1" id="KW-0812">Transmembrane</keyword>